<dbReference type="Pfam" id="PF02223">
    <property type="entry name" value="Thymidylate_kin"/>
    <property type="match status" value="1"/>
</dbReference>
<evidence type="ECO:0000256" key="6">
    <source>
        <dbReference type="ARBA" id="ARBA00022741"/>
    </source>
</evidence>
<dbReference type="Gene3D" id="3.40.50.300">
    <property type="entry name" value="P-loop containing nucleotide triphosphate hydrolases"/>
    <property type="match status" value="1"/>
</dbReference>
<dbReference type="OrthoDB" id="9774907at2"/>
<organism evidence="13 14">
    <name type="scientific">Alkaliphilus oremlandii (strain OhILAs)</name>
    <name type="common">Clostridium oremlandii (strain OhILAs)</name>
    <dbReference type="NCBI Taxonomy" id="350688"/>
    <lineage>
        <taxon>Bacteria</taxon>
        <taxon>Bacillati</taxon>
        <taxon>Bacillota</taxon>
        <taxon>Clostridia</taxon>
        <taxon>Peptostreptococcales</taxon>
        <taxon>Natronincolaceae</taxon>
        <taxon>Alkaliphilus</taxon>
    </lineage>
</organism>
<proteinExistence type="inferred from homology"/>
<comment type="similarity">
    <text evidence="1 11">Belongs to the thymidylate kinase family.</text>
</comment>
<accession>A8MEF9</accession>
<reference evidence="14" key="1">
    <citation type="submission" date="2007-10" db="EMBL/GenBank/DDBJ databases">
        <title>Complete genome of Alkaliphilus oremlandii OhILAs.</title>
        <authorList>
            <person name="Copeland A."/>
            <person name="Lucas S."/>
            <person name="Lapidus A."/>
            <person name="Barry K."/>
            <person name="Detter J.C."/>
            <person name="Glavina del Rio T."/>
            <person name="Hammon N."/>
            <person name="Israni S."/>
            <person name="Dalin E."/>
            <person name="Tice H."/>
            <person name="Pitluck S."/>
            <person name="Chain P."/>
            <person name="Malfatti S."/>
            <person name="Shin M."/>
            <person name="Vergez L."/>
            <person name="Schmutz J."/>
            <person name="Larimer F."/>
            <person name="Land M."/>
            <person name="Hauser L."/>
            <person name="Kyrpides N."/>
            <person name="Mikhailova N."/>
            <person name="Stolz J.F."/>
            <person name="Dawson A."/>
            <person name="Fisher E."/>
            <person name="Crable B."/>
            <person name="Perera E."/>
            <person name="Lisak J."/>
            <person name="Ranganathan M."/>
            <person name="Basu P."/>
            <person name="Richardson P."/>
        </authorList>
    </citation>
    <scope>NUCLEOTIDE SEQUENCE [LARGE SCALE GENOMIC DNA]</scope>
    <source>
        <strain evidence="14">OhILAs</strain>
    </source>
</reference>
<dbReference type="CDD" id="cd01672">
    <property type="entry name" value="TMPK"/>
    <property type="match status" value="1"/>
</dbReference>
<dbReference type="GO" id="GO:0006233">
    <property type="term" value="P:dTDP biosynthetic process"/>
    <property type="evidence" value="ECO:0007669"/>
    <property type="project" value="InterPro"/>
</dbReference>
<dbReference type="AlphaFoldDB" id="A8MEF9"/>
<dbReference type="HAMAP" id="MF_00165">
    <property type="entry name" value="Thymidylate_kinase"/>
    <property type="match status" value="1"/>
</dbReference>
<dbReference type="eggNOG" id="COG0125">
    <property type="taxonomic scope" value="Bacteria"/>
</dbReference>
<dbReference type="GO" id="GO:0005829">
    <property type="term" value="C:cytosol"/>
    <property type="evidence" value="ECO:0007669"/>
    <property type="project" value="TreeGrafter"/>
</dbReference>
<dbReference type="SUPFAM" id="SSF52540">
    <property type="entry name" value="P-loop containing nucleoside triphosphate hydrolases"/>
    <property type="match status" value="1"/>
</dbReference>
<evidence type="ECO:0000256" key="5">
    <source>
        <dbReference type="ARBA" id="ARBA00022727"/>
    </source>
</evidence>
<evidence type="ECO:0000256" key="2">
    <source>
        <dbReference type="ARBA" id="ARBA00012980"/>
    </source>
</evidence>
<dbReference type="RefSeq" id="WP_012157945.1">
    <property type="nucleotide sequence ID" value="NC_009922.1"/>
</dbReference>
<evidence type="ECO:0000256" key="9">
    <source>
        <dbReference type="ARBA" id="ARBA00048743"/>
    </source>
</evidence>
<keyword evidence="4 11" id="KW-0808">Transferase</keyword>
<keyword evidence="7 11" id="KW-0418">Kinase</keyword>
<dbReference type="STRING" id="350688.Clos_0060"/>
<evidence type="ECO:0000256" key="8">
    <source>
        <dbReference type="ARBA" id="ARBA00022840"/>
    </source>
</evidence>
<dbReference type="Proteomes" id="UP000000269">
    <property type="component" value="Chromosome"/>
</dbReference>
<dbReference type="PANTHER" id="PTHR10344:SF4">
    <property type="entry name" value="UMP-CMP KINASE 2, MITOCHONDRIAL"/>
    <property type="match status" value="1"/>
</dbReference>
<keyword evidence="8 11" id="KW-0067">ATP-binding</keyword>
<comment type="function">
    <text evidence="10 11">Phosphorylation of dTMP to form dTDP in both de novo and salvage pathways of dTTP synthesis.</text>
</comment>
<name>A8MEF9_ALKOO</name>
<dbReference type="GO" id="GO:0006227">
    <property type="term" value="P:dUDP biosynthetic process"/>
    <property type="evidence" value="ECO:0007669"/>
    <property type="project" value="TreeGrafter"/>
</dbReference>
<dbReference type="GO" id="GO:0006235">
    <property type="term" value="P:dTTP biosynthetic process"/>
    <property type="evidence" value="ECO:0007669"/>
    <property type="project" value="UniProtKB-UniRule"/>
</dbReference>
<dbReference type="EMBL" id="CP000853">
    <property type="protein sequence ID" value="ABW17630.1"/>
    <property type="molecule type" value="Genomic_DNA"/>
</dbReference>
<evidence type="ECO:0000256" key="4">
    <source>
        <dbReference type="ARBA" id="ARBA00022679"/>
    </source>
</evidence>
<evidence type="ECO:0000256" key="1">
    <source>
        <dbReference type="ARBA" id="ARBA00009776"/>
    </source>
</evidence>
<evidence type="ECO:0000313" key="13">
    <source>
        <dbReference type="EMBL" id="ABW17630.1"/>
    </source>
</evidence>
<evidence type="ECO:0000256" key="11">
    <source>
        <dbReference type="HAMAP-Rule" id="MF_00165"/>
    </source>
</evidence>
<dbReference type="EC" id="2.7.4.9" evidence="2 11"/>
<dbReference type="GO" id="GO:0005524">
    <property type="term" value="F:ATP binding"/>
    <property type="evidence" value="ECO:0007669"/>
    <property type="project" value="UniProtKB-UniRule"/>
</dbReference>
<feature type="domain" description="Thymidylate kinase-like" evidence="12">
    <location>
        <begin position="9"/>
        <end position="198"/>
    </location>
</feature>
<feature type="binding site" evidence="11">
    <location>
        <begin position="11"/>
        <end position="18"/>
    </location>
    <ligand>
        <name>ATP</name>
        <dbReference type="ChEBI" id="CHEBI:30616"/>
    </ligand>
</feature>
<dbReference type="InterPro" id="IPR018095">
    <property type="entry name" value="Thymidylate_kin_CS"/>
</dbReference>
<evidence type="ECO:0000259" key="12">
    <source>
        <dbReference type="Pfam" id="PF02223"/>
    </source>
</evidence>
<keyword evidence="14" id="KW-1185">Reference proteome</keyword>
<evidence type="ECO:0000256" key="10">
    <source>
        <dbReference type="ARBA" id="ARBA00057735"/>
    </source>
</evidence>
<keyword evidence="5 11" id="KW-0545">Nucleotide biosynthesis</keyword>
<protein>
    <recommendedName>
        <fullName evidence="3 11">Thymidylate kinase</fullName>
        <ecNumber evidence="2 11">2.7.4.9</ecNumber>
    </recommendedName>
    <alternativeName>
        <fullName evidence="11">dTMP kinase</fullName>
    </alternativeName>
</protein>
<dbReference type="NCBIfam" id="TIGR00041">
    <property type="entry name" value="DTMP_kinase"/>
    <property type="match status" value="1"/>
</dbReference>
<dbReference type="InterPro" id="IPR027417">
    <property type="entry name" value="P-loop_NTPase"/>
</dbReference>
<dbReference type="InterPro" id="IPR039430">
    <property type="entry name" value="Thymidylate_kin-like_dom"/>
</dbReference>
<evidence type="ECO:0000256" key="7">
    <source>
        <dbReference type="ARBA" id="ARBA00022777"/>
    </source>
</evidence>
<gene>
    <name evidence="11" type="primary">tmk</name>
    <name evidence="13" type="ordered locus">Clos_0060</name>
</gene>
<comment type="catalytic activity">
    <reaction evidence="9 11">
        <text>dTMP + ATP = dTDP + ADP</text>
        <dbReference type="Rhea" id="RHEA:13517"/>
        <dbReference type="ChEBI" id="CHEBI:30616"/>
        <dbReference type="ChEBI" id="CHEBI:58369"/>
        <dbReference type="ChEBI" id="CHEBI:63528"/>
        <dbReference type="ChEBI" id="CHEBI:456216"/>
        <dbReference type="EC" id="2.7.4.9"/>
    </reaction>
</comment>
<dbReference type="PROSITE" id="PS01331">
    <property type="entry name" value="THYMIDYLATE_KINASE"/>
    <property type="match status" value="1"/>
</dbReference>
<sequence>MHKGLFITIEGPDGSGKSTQIHFIKRFLEEKGYKVVLTREPGGTVIGEKIRELVLDKNHKEMANVTEALLYAASRAQHVAQRIIPAIEEGSIVLCDRFVDSSIVYQGKGRGLGVENIRDINDFATMGLKPDLTILLDIDPEIGIERAKSAKEADRLEQEKIDFHRIVYDGYKELVQMYPERIKVVDANQSIEEVSKGIEYILNKILLREE</sequence>
<keyword evidence="6 11" id="KW-0547">Nucleotide-binding</keyword>
<dbReference type="HOGENOM" id="CLU_049131_0_2_9"/>
<dbReference type="KEGG" id="aoe:Clos_0060"/>
<dbReference type="PANTHER" id="PTHR10344">
    <property type="entry name" value="THYMIDYLATE KINASE"/>
    <property type="match status" value="1"/>
</dbReference>
<dbReference type="InterPro" id="IPR018094">
    <property type="entry name" value="Thymidylate_kinase"/>
</dbReference>
<dbReference type="FunFam" id="3.40.50.300:FF:000225">
    <property type="entry name" value="Thymidylate kinase"/>
    <property type="match status" value="1"/>
</dbReference>
<dbReference type="GO" id="GO:0004798">
    <property type="term" value="F:dTMP kinase activity"/>
    <property type="evidence" value="ECO:0007669"/>
    <property type="project" value="UniProtKB-UniRule"/>
</dbReference>
<evidence type="ECO:0000313" key="14">
    <source>
        <dbReference type="Proteomes" id="UP000000269"/>
    </source>
</evidence>
<evidence type="ECO:0000256" key="3">
    <source>
        <dbReference type="ARBA" id="ARBA00017144"/>
    </source>
</evidence>